<accession>A0A6I9W7L3</accession>
<evidence type="ECO:0000313" key="2">
    <source>
        <dbReference type="Proteomes" id="UP000504615"/>
    </source>
</evidence>
<dbReference type="PRINTS" id="PR00180">
    <property type="entry name" value="CRETINALDHBP"/>
</dbReference>
<dbReference type="GO" id="GO:1902936">
    <property type="term" value="F:phosphatidylinositol bisphosphate binding"/>
    <property type="evidence" value="ECO:0007669"/>
    <property type="project" value="TreeGrafter"/>
</dbReference>
<dbReference type="OrthoDB" id="75724at2759"/>
<keyword evidence="2" id="KW-1185">Reference proteome</keyword>
<dbReference type="Pfam" id="PF00650">
    <property type="entry name" value="CRAL_TRIO"/>
    <property type="match status" value="1"/>
</dbReference>
<dbReference type="PROSITE" id="PS50191">
    <property type="entry name" value="CRAL_TRIO"/>
    <property type="match status" value="1"/>
</dbReference>
<proteinExistence type="predicted"/>
<evidence type="ECO:0000313" key="3">
    <source>
        <dbReference type="RefSeq" id="XP_011638075.2"/>
    </source>
</evidence>
<dbReference type="GO" id="GO:0016020">
    <property type="term" value="C:membrane"/>
    <property type="evidence" value="ECO:0007669"/>
    <property type="project" value="TreeGrafter"/>
</dbReference>
<sequence length="124" mass="14875">MDFDGLSMKQVTGLSPSFSMRLLSFIQDAMPLRLKEIHFVKQPFLFNMVWQMFKPFVREKLRKRMFFHGSKMSSLHAYIPPSHLPKNYDGELPEIDYSSADWYPLMLTYENKIKEWNTYGRRKN</sequence>
<dbReference type="AlphaFoldDB" id="A0A6I9W7L3"/>
<gene>
    <name evidence="3" type="primary">LOC105427825</name>
</gene>
<evidence type="ECO:0000259" key="1">
    <source>
        <dbReference type="PROSITE" id="PS50191"/>
    </source>
</evidence>
<dbReference type="RefSeq" id="XP_011638075.2">
    <property type="nucleotide sequence ID" value="XM_011639773.2"/>
</dbReference>
<dbReference type="Gene3D" id="3.40.525.10">
    <property type="entry name" value="CRAL-TRIO lipid binding domain"/>
    <property type="match status" value="1"/>
</dbReference>
<dbReference type="KEGG" id="pbar:105427825"/>
<dbReference type="InterPro" id="IPR036865">
    <property type="entry name" value="CRAL-TRIO_dom_sf"/>
</dbReference>
<reference evidence="3" key="1">
    <citation type="submission" date="2025-08" db="UniProtKB">
        <authorList>
            <consortium name="RefSeq"/>
        </authorList>
    </citation>
    <scope>IDENTIFICATION</scope>
</reference>
<organism evidence="2 3">
    <name type="scientific">Pogonomyrmex barbatus</name>
    <name type="common">red harvester ant</name>
    <dbReference type="NCBI Taxonomy" id="144034"/>
    <lineage>
        <taxon>Eukaryota</taxon>
        <taxon>Metazoa</taxon>
        <taxon>Ecdysozoa</taxon>
        <taxon>Arthropoda</taxon>
        <taxon>Hexapoda</taxon>
        <taxon>Insecta</taxon>
        <taxon>Pterygota</taxon>
        <taxon>Neoptera</taxon>
        <taxon>Endopterygota</taxon>
        <taxon>Hymenoptera</taxon>
        <taxon>Apocrita</taxon>
        <taxon>Aculeata</taxon>
        <taxon>Formicoidea</taxon>
        <taxon>Formicidae</taxon>
        <taxon>Myrmicinae</taxon>
        <taxon>Pogonomyrmex</taxon>
    </lineage>
</organism>
<dbReference type="InterPro" id="IPR001251">
    <property type="entry name" value="CRAL-TRIO_dom"/>
</dbReference>
<dbReference type="PANTHER" id="PTHR10174">
    <property type="entry name" value="ALPHA-TOCOPHEROL TRANSFER PROTEIN-RELATED"/>
    <property type="match status" value="1"/>
</dbReference>
<dbReference type="Proteomes" id="UP000504615">
    <property type="component" value="Unplaced"/>
</dbReference>
<protein>
    <submittedName>
        <fullName evidence="3">Alpha-tocopherol transfer protein-like</fullName>
    </submittedName>
</protein>
<dbReference type="PANTHER" id="PTHR10174:SF212">
    <property type="entry name" value="MIP26555P1"/>
    <property type="match status" value="1"/>
</dbReference>
<dbReference type="SUPFAM" id="SSF52087">
    <property type="entry name" value="CRAL/TRIO domain"/>
    <property type="match status" value="1"/>
</dbReference>
<dbReference type="CDD" id="cd00170">
    <property type="entry name" value="SEC14"/>
    <property type="match status" value="1"/>
</dbReference>
<feature type="domain" description="CRAL-TRIO" evidence="1">
    <location>
        <begin position="1"/>
        <end position="96"/>
    </location>
</feature>
<dbReference type="GeneID" id="105427825"/>
<name>A0A6I9W7L3_9HYME</name>